<name>A0ACD5XXL2_AVESA</name>
<organism evidence="1 2">
    <name type="scientific">Avena sativa</name>
    <name type="common">Oat</name>
    <dbReference type="NCBI Taxonomy" id="4498"/>
    <lineage>
        <taxon>Eukaryota</taxon>
        <taxon>Viridiplantae</taxon>
        <taxon>Streptophyta</taxon>
        <taxon>Embryophyta</taxon>
        <taxon>Tracheophyta</taxon>
        <taxon>Spermatophyta</taxon>
        <taxon>Magnoliopsida</taxon>
        <taxon>Liliopsida</taxon>
        <taxon>Poales</taxon>
        <taxon>Poaceae</taxon>
        <taxon>BOP clade</taxon>
        <taxon>Pooideae</taxon>
        <taxon>Poodae</taxon>
        <taxon>Poeae</taxon>
        <taxon>Poeae Chloroplast Group 1 (Aveneae type)</taxon>
        <taxon>Aveninae</taxon>
        <taxon>Avena</taxon>
    </lineage>
</organism>
<sequence>MVHQAQGQLVQEVAADGALSALPSRYVLKEQHRPSPTAVATTGTAKPAAPSIPTVDVSRLADADPEEAARLRSALRSWGLFAVTGHGMQEPFLDAVLASSRAFFHLPTEAKPEYSNVVDAGDGEGGRRFQPEGYGVDRVDTDEQVLDWCDRLYLLVRPEDERQLRFWPAHPPDLRDLLHEFSVRSEKLARLVLAAMARSLGFQDGFFADKVGERMPSYARFTYYPPCPRPDLVHGLKPHTDNSVVTVLLLDERVGGLQVFLEDGGGWVDVPVLGGGRHQLLVVVGDEMEIMSNAAFRAPVHRVVAPGEAEERVSLAVFYQPEPHRVLEPSPELVSGERPAMYRRLEAKVFGDGFWDAFALGERTIDFLKVKVDVATDQPAAAAAVSGA</sequence>
<reference evidence="1" key="2">
    <citation type="submission" date="2025-09" db="UniProtKB">
        <authorList>
            <consortium name="EnsemblPlants"/>
        </authorList>
    </citation>
    <scope>IDENTIFICATION</scope>
</reference>
<dbReference type="EnsemblPlants" id="AVESA.00010b.r2.5CG0869690.1">
    <property type="protein sequence ID" value="AVESA.00010b.r2.5CG0869690.1.CDS.1"/>
    <property type="gene ID" value="AVESA.00010b.r2.5CG0869690"/>
</dbReference>
<evidence type="ECO:0000313" key="1">
    <source>
        <dbReference type="EnsemblPlants" id="AVESA.00010b.r2.5CG0869690.1.CDS.1"/>
    </source>
</evidence>
<dbReference type="Proteomes" id="UP001732700">
    <property type="component" value="Chromosome 5C"/>
</dbReference>
<evidence type="ECO:0000313" key="2">
    <source>
        <dbReference type="Proteomes" id="UP001732700"/>
    </source>
</evidence>
<proteinExistence type="predicted"/>
<accession>A0ACD5XXL2</accession>
<reference evidence="1" key="1">
    <citation type="submission" date="2021-05" db="EMBL/GenBank/DDBJ databases">
        <authorList>
            <person name="Scholz U."/>
            <person name="Mascher M."/>
            <person name="Fiebig A."/>
        </authorList>
    </citation>
    <scope>NUCLEOTIDE SEQUENCE [LARGE SCALE GENOMIC DNA]</scope>
</reference>
<keyword evidence="2" id="KW-1185">Reference proteome</keyword>
<protein>
    <submittedName>
        <fullName evidence="1">Uncharacterized protein</fullName>
    </submittedName>
</protein>